<dbReference type="PANTHER" id="PTHR30069">
    <property type="entry name" value="TONB-DEPENDENT OUTER MEMBRANE RECEPTOR"/>
    <property type="match status" value="1"/>
</dbReference>
<dbReference type="GO" id="GO:0015344">
    <property type="term" value="F:siderophore uptake transmembrane transporter activity"/>
    <property type="evidence" value="ECO:0007669"/>
    <property type="project" value="TreeGrafter"/>
</dbReference>
<evidence type="ECO:0000256" key="3">
    <source>
        <dbReference type="ARBA" id="ARBA00022452"/>
    </source>
</evidence>
<keyword evidence="5 8" id="KW-0732">Signal</keyword>
<dbReference type="OrthoDB" id="1109208at2"/>
<dbReference type="AlphaFoldDB" id="A0A150X3S4"/>
<evidence type="ECO:0000313" key="10">
    <source>
        <dbReference type="EMBL" id="KYG73385.1"/>
    </source>
</evidence>
<evidence type="ECO:0000313" key="11">
    <source>
        <dbReference type="Proteomes" id="UP000075606"/>
    </source>
</evidence>
<dbReference type="SUPFAM" id="SSF56935">
    <property type="entry name" value="Porins"/>
    <property type="match status" value="1"/>
</dbReference>
<evidence type="ECO:0000256" key="7">
    <source>
        <dbReference type="ARBA" id="ARBA00023237"/>
    </source>
</evidence>
<dbReference type="EMBL" id="LRPC01000028">
    <property type="protein sequence ID" value="KYG73385.1"/>
    <property type="molecule type" value="Genomic_DNA"/>
</dbReference>
<feature type="domain" description="TonB-dependent receptor plug" evidence="9">
    <location>
        <begin position="136"/>
        <end position="236"/>
    </location>
</feature>
<accession>A0A150X3S4</accession>
<keyword evidence="7" id="KW-0998">Cell outer membrane</keyword>
<organism evidence="10 11">
    <name type="scientific">Roseivirga spongicola</name>
    <dbReference type="NCBI Taxonomy" id="333140"/>
    <lineage>
        <taxon>Bacteria</taxon>
        <taxon>Pseudomonadati</taxon>
        <taxon>Bacteroidota</taxon>
        <taxon>Cytophagia</taxon>
        <taxon>Cytophagales</taxon>
        <taxon>Roseivirgaceae</taxon>
        <taxon>Roseivirga</taxon>
    </lineage>
</organism>
<protein>
    <recommendedName>
        <fullName evidence="9">TonB-dependent receptor plug domain-containing protein</fullName>
    </recommendedName>
</protein>
<evidence type="ECO:0000256" key="6">
    <source>
        <dbReference type="ARBA" id="ARBA00023136"/>
    </source>
</evidence>
<evidence type="ECO:0000256" key="4">
    <source>
        <dbReference type="ARBA" id="ARBA00022692"/>
    </source>
</evidence>
<dbReference type="RefSeq" id="WP_068221643.1">
    <property type="nucleotide sequence ID" value="NZ_CP139724.1"/>
</dbReference>
<evidence type="ECO:0000256" key="8">
    <source>
        <dbReference type="SAM" id="SignalP"/>
    </source>
</evidence>
<dbReference type="SUPFAM" id="SSF49464">
    <property type="entry name" value="Carboxypeptidase regulatory domain-like"/>
    <property type="match status" value="1"/>
</dbReference>
<feature type="signal peptide" evidence="8">
    <location>
        <begin position="1"/>
        <end position="23"/>
    </location>
</feature>
<keyword evidence="11" id="KW-1185">Reference proteome</keyword>
<keyword evidence="2" id="KW-0813">Transport</keyword>
<dbReference type="Gene3D" id="2.40.170.20">
    <property type="entry name" value="TonB-dependent receptor, beta-barrel domain"/>
    <property type="match status" value="1"/>
</dbReference>
<dbReference type="STRING" id="333140.AWW68_11810"/>
<reference evidence="10 11" key="1">
    <citation type="submission" date="2016-01" db="EMBL/GenBank/DDBJ databases">
        <title>Genome sequencing of Roseivirga spongicola UST030701-084.</title>
        <authorList>
            <person name="Selvaratnam C."/>
            <person name="Thevarajoo S."/>
            <person name="Goh K.M."/>
            <person name="Ee R."/>
            <person name="Chan K.-G."/>
            <person name="Chong C.S."/>
        </authorList>
    </citation>
    <scope>NUCLEOTIDE SEQUENCE [LARGE SCALE GENOMIC DNA]</scope>
    <source>
        <strain evidence="10 11">UST030701-084</strain>
    </source>
</reference>
<dbReference type="Gene3D" id="2.170.130.10">
    <property type="entry name" value="TonB-dependent receptor, plug domain"/>
    <property type="match status" value="1"/>
</dbReference>
<proteinExistence type="predicted"/>
<comment type="caution">
    <text evidence="10">The sequence shown here is derived from an EMBL/GenBank/DDBJ whole genome shotgun (WGS) entry which is preliminary data.</text>
</comment>
<dbReference type="InterPro" id="IPR039426">
    <property type="entry name" value="TonB-dep_rcpt-like"/>
</dbReference>
<evidence type="ECO:0000256" key="5">
    <source>
        <dbReference type="ARBA" id="ARBA00022729"/>
    </source>
</evidence>
<dbReference type="GO" id="GO:0009279">
    <property type="term" value="C:cell outer membrane"/>
    <property type="evidence" value="ECO:0007669"/>
    <property type="project" value="UniProtKB-SubCell"/>
</dbReference>
<dbReference type="InterPro" id="IPR012910">
    <property type="entry name" value="Plug_dom"/>
</dbReference>
<dbReference type="InterPro" id="IPR037066">
    <property type="entry name" value="Plug_dom_sf"/>
</dbReference>
<keyword evidence="3" id="KW-1134">Transmembrane beta strand</keyword>
<keyword evidence="6" id="KW-0472">Membrane</keyword>
<dbReference type="Proteomes" id="UP000075606">
    <property type="component" value="Unassembled WGS sequence"/>
</dbReference>
<dbReference type="Pfam" id="PF07715">
    <property type="entry name" value="Plug"/>
    <property type="match status" value="1"/>
</dbReference>
<dbReference type="Pfam" id="PF13715">
    <property type="entry name" value="CarbopepD_reg_2"/>
    <property type="match status" value="1"/>
</dbReference>
<keyword evidence="4" id="KW-0812">Transmembrane</keyword>
<gene>
    <name evidence="10" type="ORF">AWW68_11810</name>
</gene>
<dbReference type="InterPro" id="IPR008969">
    <property type="entry name" value="CarboxyPept-like_regulatory"/>
</dbReference>
<sequence length="939" mass="104388">MNKFFKGLLVCLLLFSASSWVNAQTETVTVKGLVTNASTGELVDGVNVVYEDDKTVGVLVSQGRFQLDIESTPPFFLIFSGIGYQERRVQVTINNFQNLQVTLVESTTQLDDVSVLGESNEGKGADLILSAFSPDKLTLADLKHSANLNLYDGLSTLKAVDLTTQSYLVKTVNTRGFNTTANTRFTQVVDGIDNQAPGLNFSIGNLAGLTDLDVESMVVIPGAQSAQYGSGTFNGVLQINSKSPFEYPGVAVQYKAASLGLQKAPLGGYGSNGLANELAFRYAHAFNDRFAFKVSTTYIKADDFLSNNYNDVNGGDSDLDDNPSYSGVNVYGDETGVFLFTVIPGEFKYTPIFRTGYKEEDLAINKVENLKANASFHFKPSDSEEVIVGLNHGLADAMITGDNRIALRGFSILQGKAEYQGRKLSLKGYFTKQNSGESFDLGLLAKQINLYAKDNASWFRHYESVYKYGTIFVDSLDHKQAREFADSGIGRSEWKNRPEANSDEFNTLKASIVNDAGPSGARIVDNSAMYNLSAAYKETGLFSNAVVNFGVNFRQYLPESKGTIFPDTLGNDISLYEASLYSTFDKEFTEGLRLHGALRVDKNENYPIFVNPIVAILKDLNAETNLRLSIQRAVRFPSLREQFQNQDLGGRVILGGLDPIIDGNEIRGNSFTISSIYSFNRAVEADLEKFDQGTADYRLTLAELNNLDILKAGIITKNELNEIRPEKVISLEGGFKSFLWKRLFIDVGGYYNGYTDFIGIYRLVRVQTSPLIDLVQASKQVNNDSQSREYYVAGNSKESVRTFGLEFNSEYTHRLFIAKFNATYNRLITNTSSDITPAFNTPELKMNFVFGQNSVLKNFGYRFNVRYREGFMWESAFLDGMLPTYTALDFQLNWRLPKLNSDIKLGANNLTGTRYTNHFGGPTVDRIWFISYTFNTSSN</sequence>
<dbReference type="GO" id="GO:0044718">
    <property type="term" value="P:siderophore transmembrane transport"/>
    <property type="evidence" value="ECO:0007669"/>
    <property type="project" value="TreeGrafter"/>
</dbReference>
<dbReference type="InterPro" id="IPR036942">
    <property type="entry name" value="Beta-barrel_TonB_sf"/>
</dbReference>
<feature type="chain" id="PRO_5007574146" description="TonB-dependent receptor plug domain-containing protein" evidence="8">
    <location>
        <begin position="24"/>
        <end position="939"/>
    </location>
</feature>
<evidence type="ECO:0000259" key="9">
    <source>
        <dbReference type="Pfam" id="PF07715"/>
    </source>
</evidence>
<comment type="subcellular location">
    <subcellularLocation>
        <location evidence="1">Cell outer membrane</location>
        <topology evidence="1">Multi-pass membrane protein</topology>
    </subcellularLocation>
</comment>
<evidence type="ECO:0000256" key="2">
    <source>
        <dbReference type="ARBA" id="ARBA00022448"/>
    </source>
</evidence>
<evidence type="ECO:0000256" key="1">
    <source>
        <dbReference type="ARBA" id="ARBA00004571"/>
    </source>
</evidence>
<name>A0A150X3S4_9BACT</name>
<dbReference type="PANTHER" id="PTHR30069:SF29">
    <property type="entry name" value="HEMOGLOBIN AND HEMOGLOBIN-HAPTOGLOBIN-BINDING PROTEIN 1-RELATED"/>
    <property type="match status" value="1"/>
</dbReference>